<name>A0A402CPP1_9BACT</name>
<evidence type="ECO:0000313" key="1">
    <source>
        <dbReference type="EMBL" id="BDI33009.1"/>
    </source>
</evidence>
<dbReference type="RefSeq" id="WP_119319314.1">
    <property type="nucleotide sequence ID" value="NZ_AP025739.1"/>
</dbReference>
<evidence type="ECO:0000313" key="2">
    <source>
        <dbReference type="Proteomes" id="UP000287394"/>
    </source>
</evidence>
<protein>
    <submittedName>
        <fullName evidence="1">Uncharacterized protein</fullName>
    </submittedName>
</protein>
<accession>A0A402CPP1</accession>
<dbReference type="EMBL" id="AP025739">
    <property type="protein sequence ID" value="BDI33009.1"/>
    <property type="molecule type" value="Genomic_DNA"/>
</dbReference>
<keyword evidence="2" id="KW-1185">Reference proteome</keyword>
<gene>
    <name evidence="1" type="ORF">CCAX7_50600</name>
</gene>
<proteinExistence type="predicted"/>
<reference evidence="1 2" key="1">
    <citation type="journal article" date="2019" name="Int. J. Syst. Evol. Microbiol.">
        <title>Capsulimonas corticalis gen. nov., sp. nov., an aerobic capsulated bacterium, of a novel bacterial order, Capsulimonadales ord. nov., of the class Armatimonadia of the phylum Armatimonadetes.</title>
        <authorList>
            <person name="Li J."/>
            <person name="Kudo C."/>
            <person name="Tonouchi A."/>
        </authorList>
    </citation>
    <scope>NUCLEOTIDE SEQUENCE [LARGE SCALE GENOMIC DNA]</scope>
    <source>
        <strain evidence="1 2">AX-7</strain>
    </source>
</reference>
<dbReference type="AlphaFoldDB" id="A0A402CPP1"/>
<dbReference type="Proteomes" id="UP000287394">
    <property type="component" value="Chromosome"/>
</dbReference>
<sequence length="738" mass="79109">MQHRSLPQAHKIIGVAAVISCFGMIAAHAAPIGPGSTVLVPGTNSTVRPELAGTVIRDTNIPFQIVGPGGAIVASGTVQDRVVRETVSGSLDFYVHVTNDASSTANLILVTRSDFGPATTDVDWRNDGVGVNAPQVTWRSTMADTLGFVFSSPNSQVHPGADTRFAMIKTNARSYVLSGVTTIQAVFPTGAVAGTARVVTAAPSPITAAATYHIFQLAGPDLNSSLVNKFATLQKLTPSGANRDSRSQVFVDGDGSVRVISDLSDGRFVFEPNLALTTDKAPDPRGVVKNALSFLQQYELLPAVRTGVLLDGEVVTTATGAAAKAGDKPVGQDVMRTVNFFRQVDGLRVVGPYSLLSVDLGGKGAIGAVRTIRPINYDAMHVDWKPYSQAAGEFSRELGALIGLLRRSDPKVQYRLVNFDFVYLEQGLKYVQPVYRFQVEFRTGDGEASGQTFVIPASNASPEAINNTPINDNPVTEPVSTRASVASDFLNPSPNGGASTLDYGVYVVRGDNRFLQDAWGFHTNLDTSNAVSSILGFGWHQPVNFNQYYWDHPWLWENDPADGVADNSRYYVGQNHVVLYEGHGAPWLSTTYSNNGDLIDYRTLPGYGAHNGTNGKTAYVIWHTCDSIPAPGDAYGNFYQSPAGPFDVWFNVFQGLRGTYGARTTVGIYNNAGPSFAWLAGLGIPNLNAWFSANTSAGHSGGWNYASAVILSGHENDRIYDNAAGPSAGSLTMWWQHP</sequence>
<dbReference type="KEGG" id="ccot:CCAX7_50600"/>
<dbReference type="OrthoDB" id="8758235at2"/>
<organism evidence="1 2">
    <name type="scientific">Capsulimonas corticalis</name>
    <dbReference type="NCBI Taxonomy" id="2219043"/>
    <lineage>
        <taxon>Bacteria</taxon>
        <taxon>Bacillati</taxon>
        <taxon>Armatimonadota</taxon>
        <taxon>Armatimonadia</taxon>
        <taxon>Capsulimonadales</taxon>
        <taxon>Capsulimonadaceae</taxon>
        <taxon>Capsulimonas</taxon>
    </lineage>
</organism>